<reference evidence="2" key="1">
    <citation type="submission" date="2023-02" db="EMBL/GenBank/DDBJ databases">
        <title>Actinokineospora globicatena NBRC 15670.</title>
        <authorList>
            <person name="Ichikawa N."/>
            <person name="Sato H."/>
            <person name="Tonouchi N."/>
        </authorList>
    </citation>
    <scope>NUCLEOTIDE SEQUENCE</scope>
    <source>
        <strain evidence="2">NBRC 15670</strain>
    </source>
</reference>
<organism evidence="2 3">
    <name type="scientific">Actinokineospora globicatena</name>
    <dbReference type="NCBI Taxonomy" id="103729"/>
    <lineage>
        <taxon>Bacteria</taxon>
        <taxon>Bacillati</taxon>
        <taxon>Actinomycetota</taxon>
        <taxon>Actinomycetes</taxon>
        <taxon>Pseudonocardiales</taxon>
        <taxon>Pseudonocardiaceae</taxon>
        <taxon>Actinokineospora</taxon>
    </lineage>
</organism>
<feature type="binding site" evidence="1">
    <location>
        <position position="245"/>
    </location>
    <ligand>
        <name>Zn(2+)</name>
        <dbReference type="ChEBI" id="CHEBI:29105"/>
    </ligand>
</feature>
<protein>
    <recommendedName>
        <fullName evidence="4">Lanthionine synthetase C-like protein</fullName>
    </recommendedName>
</protein>
<feature type="binding site" evidence="1">
    <location>
        <position position="295"/>
    </location>
    <ligand>
        <name>Zn(2+)</name>
        <dbReference type="ChEBI" id="CHEBI:29105"/>
    </ligand>
</feature>
<dbReference type="Proteomes" id="UP001165042">
    <property type="component" value="Unassembled WGS sequence"/>
</dbReference>
<evidence type="ECO:0000313" key="3">
    <source>
        <dbReference type="Proteomes" id="UP001165042"/>
    </source>
</evidence>
<dbReference type="SUPFAM" id="SSF158745">
    <property type="entry name" value="LanC-like"/>
    <property type="match status" value="1"/>
</dbReference>
<dbReference type="SMART" id="SM01260">
    <property type="entry name" value="LANC_like"/>
    <property type="match status" value="1"/>
</dbReference>
<gene>
    <name evidence="2" type="ORF">Aglo03_09790</name>
</gene>
<feature type="binding site" evidence="1">
    <location>
        <position position="294"/>
    </location>
    <ligand>
        <name>Zn(2+)</name>
        <dbReference type="ChEBI" id="CHEBI:29105"/>
    </ligand>
</feature>
<accession>A0A9W6QL04</accession>
<proteinExistence type="predicted"/>
<keyword evidence="3" id="KW-1185">Reference proteome</keyword>
<dbReference type="CDD" id="cd04793">
    <property type="entry name" value="LanC"/>
    <property type="match status" value="1"/>
</dbReference>
<dbReference type="PRINTS" id="PR01950">
    <property type="entry name" value="LANCSUPER"/>
</dbReference>
<evidence type="ECO:0000256" key="1">
    <source>
        <dbReference type="PIRSR" id="PIRSR607822-1"/>
    </source>
</evidence>
<evidence type="ECO:0008006" key="4">
    <source>
        <dbReference type="Google" id="ProtNLM"/>
    </source>
</evidence>
<dbReference type="GO" id="GO:0046872">
    <property type="term" value="F:metal ion binding"/>
    <property type="evidence" value="ECO:0007669"/>
    <property type="project" value="UniProtKB-KW"/>
</dbReference>
<name>A0A9W6QL04_9PSEU</name>
<keyword evidence="1" id="KW-0862">Zinc</keyword>
<dbReference type="AlphaFoldDB" id="A0A9W6QL04"/>
<dbReference type="Pfam" id="PF05147">
    <property type="entry name" value="LANC_like"/>
    <property type="match status" value="1"/>
</dbReference>
<dbReference type="Gene3D" id="1.50.10.20">
    <property type="match status" value="1"/>
</dbReference>
<dbReference type="PRINTS" id="PR01955">
    <property type="entry name" value="LANCFRANKIA"/>
</dbReference>
<keyword evidence="1" id="KW-0479">Metal-binding</keyword>
<evidence type="ECO:0000313" key="2">
    <source>
        <dbReference type="EMBL" id="GLW90163.1"/>
    </source>
</evidence>
<dbReference type="GO" id="GO:0031179">
    <property type="term" value="P:peptide modification"/>
    <property type="evidence" value="ECO:0007669"/>
    <property type="project" value="InterPro"/>
</dbReference>
<sequence>MTSTDSLADGAAGIALLHFERARTGACAAIDAHPWAVTMTEGPVTAHPEVASLYQGAPAVAFALLTAGHPAYAAAVADLDEHIVTLTRERLERAHRRIDNSLLPDIREFDLISGLTGIGTYLLHRGHDLLTEVLAYLVRLTEPLGELPGWWCGPPTDGLAEEWIGGHGNLGLAHGIAGPLALLAMAMRRGLVVDGQVEAISTIWRWFDDWRVGTGREAWWPGRITGAELVTGTVTQVGPQRPSWCYGIPGQARALQLAALALGDTRRQQQVENTLAGCVTDPSQLGLLVDTTLCHGWAGVVLTTWRAAADAGPDSELAAHLPRLRERLDHHLQSSTTPGNGLLEGESGQQLTCLTIDTDQPARTTWDLCLLVSG</sequence>
<comment type="caution">
    <text evidence="2">The sequence shown here is derived from an EMBL/GenBank/DDBJ whole genome shotgun (WGS) entry which is preliminary data.</text>
</comment>
<dbReference type="InterPro" id="IPR033889">
    <property type="entry name" value="LanC"/>
</dbReference>
<dbReference type="RefSeq" id="WP_285607947.1">
    <property type="nucleotide sequence ID" value="NZ_BSSD01000001.1"/>
</dbReference>
<dbReference type="InterPro" id="IPR007822">
    <property type="entry name" value="LANC-like"/>
</dbReference>
<dbReference type="EMBL" id="BSSD01000001">
    <property type="protein sequence ID" value="GLW90163.1"/>
    <property type="molecule type" value="Genomic_DNA"/>
</dbReference>